<dbReference type="Gene3D" id="3.30.750.24">
    <property type="entry name" value="STAS domain"/>
    <property type="match status" value="1"/>
</dbReference>
<accession>D6PCM4</accession>
<dbReference type="PANTHER" id="PTHR33495:SF2">
    <property type="entry name" value="ANTI-SIGMA FACTOR ANTAGONIST TM_1081-RELATED"/>
    <property type="match status" value="1"/>
</dbReference>
<name>D6PCM4_9BACT</name>
<sequence length="100" mass="11217">MDFESTSERILVLGIKELTSANAAAVKDDVRRCIRPGHRALDIDMSDVRILDSSGLGTLIALHKVMCQQNGLVRIMNPTPIVEQVLELTRLHRLLEITRQ</sequence>
<dbReference type="InterPro" id="IPR002645">
    <property type="entry name" value="STAS_dom"/>
</dbReference>
<dbReference type="EMBL" id="GU942984">
    <property type="protein sequence ID" value="ADD93475.1"/>
    <property type="molecule type" value="Genomic_DNA"/>
</dbReference>
<dbReference type="PROSITE" id="PS50801">
    <property type="entry name" value="STAS"/>
    <property type="match status" value="1"/>
</dbReference>
<organism evidence="2">
    <name type="scientific">uncultured marine bacterium MedDCM-OCT-S04-C123</name>
    <dbReference type="NCBI Taxonomy" id="743051"/>
    <lineage>
        <taxon>Bacteria</taxon>
        <taxon>environmental samples</taxon>
    </lineage>
</organism>
<dbReference type="GO" id="GO:0043856">
    <property type="term" value="F:anti-sigma factor antagonist activity"/>
    <property type="evidence" value="ECO:0007669"/>
    <property type="project" value="TreeGrafter"/>
</dbReference>
<protein>
    <submittedName>
        <fullName evidence="2">Anti sigma factor antagonist</fullName>
    </submittedName>
</protein>
<dbReference type="AlphaFoldDB" id="D6PCM4"/>
<dbReference type="Pfam" id="PF01740">
    <property type="entry name" value="STAS"/>
    <property type="match status" value="1"/>
</dbReference>
<evidence type="ECO:0000313" key="2">
    <source>
        <dbReference type="EMBL" id="ADD93475.1"/>
    </source>
</evidence>
<dbReference type="PANTHER" id="PTHR33495">
    <property type="entry name" value="ANTI-SIGMA FACTOR ANTAGONIST TM_1081-RELATED-RELATED"/>
    <property type="match status" value="1"/>
</dbReference>
<evidence type="ECO:0000259" key="1">
    <source>
        <dbReference type="PROSITE" id="PS50801"/>
    </source>
</evidence>
<proteinExistence type="predicted"/>
<dbReference type="InterPro" id="IPR036513">
    <property type="entry name" value="STAS_dom_sf"/>
</dbReference>
<dbReference type="CDD" id="cd07043">
    <property type="entry name" value="STAS_anti-anti-sigma_factors"/>
    <property type="match status" value="1"/>
</dbReference>
<feature type="domain" description="STAS" evidence="1">
    <location>
        <begin position="17"/>
        <end position="100"/>
    </location>
</feature>
<reference evidence="2" key="1">
    <citation type="journal article" date="2010" name="ISME J.">
        <title>Metagenome of the Mediterranean deep chlorophyll maximum studied by direct and fosmid library 454 pyrosequencing.</title>
        <authorList>
            <person name="Ghai R."/>
            <person name="Martin-Cuadrado A.B."/>
            <person name="Molto A.G."/>
            <person name="Heredia I.G."/>
            <person name="Cabrera R."/>
            <person name="Martin J."/>
            <person name="Verdu M."/>
            <person name="Deschamps P."/>
            <person name="Moreira D."/>
            <person name="Lopez-Garcia P."/>
            <person name="Mira A."/>
            <person name="Rodriguez-Valera F."/>
        </authorList>
    </citation>
    <scope>NUCLEOTIDE SEQUENCE</scope>
</reference>
<dbReference type="SUPFAM" id="SSF52091">
    <property type="entry name" value="SpoIIaa-like"/>
    <property type="match status" value="1"/>
</dbReference>